<dbReference type="InterPro" id="IPR016024">
    <property type="entry name" value="ARM-type_fold"/>
</dbReference>
<evidence type="ECO:0000256" key="5">
    <source>
        <dbReference type="ARBA" id="ARBA00022490"/>
    </source>
</evidence>
<keyword evidence="5" id="KW-0963">Cytoplasm</keyword>
<evidence type="ECO:0000256" key="4">
    <source>
        <dbReference type="ARBA" id="ARBA00022448"/>
    </source>
</evidence>
<dbReference type="SUPFAM" id="SSF48371">
    <property type="entry name" value="ARM repeat"/>
    <property type="match status" value="1"/>
</dbReference>
<evidence type="ECO:0000313" key="9">
    <source>
        <dbReference type="EMBL" id="CAL5227709.1"/>
    </source>
</evidence>
<dbReference type="Proteomes" id="UP001497392">
    <property type="component" value="Unassembled WGS sequence"/>
</dbReference>
<keyword evidence="7" id="KW-0539">Nucleus</keyword>
<evidence type="ECO:0000256" key="2">
    <source>
        <dbReference type="ARBA" id="ARBA00004496"/>
    </source>
</evidence>
<keyword evidence="10" id="KW-1185">Reference proteome</keyword>
<dbReference type="EMBL" id="CAXHTA020000017">
    <property type="protein sequence ID" value="CAL5227709.1"/>
    <property type="molecule type" value="Genomic_DNA"/>
</dbReference>
<comment type="subcellular location">
    <subcellularLocation>
        <location evidence="2">Cytoplasm</location>
    </subcellularLocation>
    <subcellularLocation>
        <location evidence="1">Nucleus</location>
    </subcellularLocation>
</comment>
<evidence type="ECO:0000256" key="3">
    <source>
        <dbReference type="ARBA" id="ARBA00009466"/>
    </source>
</evidence>
<keyword evidence="6" id="KW-0653">Protein transport</keyword>
<name>A0ABP1GAW0_9CHLO</name>
<evidence type="ECO:0000256" key="7">
    <source>
        <dbReference type="ARBA" id="ARBA00023242"/>
    </source>
</evidence>
<reference evidence="9 10" key="1">
    <citation type="submission" date="2024-06" db="EMBL/GenBank/DDBJ databases">
        <authorList>
            <person name="Kraege A."/>
            <person name="Thomma B."/>
        </authorList>
    </citation>
    <scope>NUCLEOTIDE SEQUENCE [LARGE SCALE GENOMIC DNA]</scope>
</reference>
<dbReference type="InterPro" id="IPR044189">
    <property type="entry name" value="XPO4/7-like"/>
</dbReference>
<accession>A0ABP1GAW0</accession>
<sequence>MDNSQSPYAQLLASSSLLKVITDHTLSVPVKLEMRNYFMAYLDSRGAQLEPYVTTSLVQLLCRTTKLCWFDDDHFKTIVDDAKTLLAKGSSGLPGHYLLGLRILHMLVAEFNQPTAGRTMTLHRKLAVAFRDASLFKVFQVAIAAMQQLQSNASADEKLREQAVAVALQCLSYDFVGTCLDESSEDLGTIQVPATWRPIIEDPATLQLFLDFYGASQPPLSSMSLECLVRLASVRRSLFISDTERSRFLNHLVKGTREILRTQQGLALHANYHEFCRLLGRLKTNYQLAELVNVEKYHEWIQLVAELTVSSLNSWQWASNSVYYLLGLWSRLVSSMPYLKGESPSLLETYVPKITEAYLTSRLDSVRVVLSNGQMEDPLENEEQLQEQMDSLPYMCRFQYDKSVELLTGRMDPIIAAYSKAGTEGAADSASITLLEGQLTWLCHIVAAIIRGPYMNSTGDSQACASHAGPMLL</sequence>
<evidence type="ECO:0000259" key="8">
    <source>
        <dbReference type="Pfam" id="PF25795"/>
    </source>
</evidence>
<organism evidence="9 10">
    <name type="scientific">Coccomyxa viridis</name>
    <dbReference type="NCBI Taxonomy" id="1274662"/>
    <lineage>
        <taxon>Eukaryota</taxon>
        <taxon>Viridiplantae</taxon>
        <taxon>Chlorophyta</taxon>
        <taxon>core chlorophytes</taxon>
        <taxon>Trebouxiophyceae</taxon>
        <taxon>Trebouxiophyceae incertae sedis</taxon>
        <taxon>Coccomyxaceae</taxon>
        <taxon>Coccomyxa</taxon>
    </lineage>
</organism>
<dbReference type="PANTHER" id="PTHR12596">
    <property type="entry name" value="EXPORTIN 4,7-RELATED"/>
    <property type="match status" value="1"/>
</dbReference>
<evidence type="ECO:0000256" key="1">
    <source>
        <dbReference type="ARBA" id="ARBA00004123"/>
    </source>
</evidence>
<evidence type="ECO:0000313" key="10">
    <source>
        <dbReference type="Proteomes" id="UP001497392"/>
    </source>
</evidence>
<evidence type="ECO:0000256" key="6">
    <source>
        <dbReference type="ARBA" id="ARBA00022927"/>
    </source>
</evidence>
<comment type="caution">
    <text evidence="9">The sequence shown here is derived from an EMBL/GenBank/DDBJ whole genome shotgun (WGS) entry which is preliminary data.</text>
</comment>
<protein>
    <submittedName>
        <fullName evidence="9">G10719 protein</fullName>
    </submittedName>
</protein>
<comment type="similarity">
    <text evidence="3">Belongs to the exportin family.</text>
</comment>
<feature type="domain" description="Exportin-7/Ran-binding protein 17 TPR repeats" evidence="8">
    <location>
        <begin position="369"/>
        <end position="461"/>
    </location>
</feature>
<proteinExistence type="inferred from homology"/>
<dbReference type="PANTHER" id="PTHR12596:SF2">
    <property type="entry name" value="EXPORTIN-7 ISOFORM X1"/>
    <property type="match status" value="1"/>
</dbReference>
<dbReference type="Pfam" id="PF25795">
    <property type="entry name" value="TPR_XPO7"/>
    <property type="match status" value="1"/>
</dbReference>
<keyword evidence="4" id="KW-0813">Transport</keyword>
<gene>
    <name evidence="9" type="primary">g10719</name>
    <name evidence="9" type="ORF">VP750_LOCUS9615</name>
</gene>
<dbReference type="InterPro" id="IPR057947">
    <property type="entry name" value="TPR_XPO7/RBP17"/>
</dbReference>